<evidence type="ECO:0000256" key="4">
    <source>
        <dbReference type="ARBA" id="ARBA00048782"/>
    </source>
</evidence>
<keyword evidence="7" id="KW-1185">Reference proteome</keyword>
<comment type="catalytic activity">
    <reaction evidence="3">
        <text>L-methionyl-[protein] + [thioredoxin]-disulfide + H2O = L-methionyl-(S)-S-oxide-[protein] + [thioredoxin]-dithiol</text>
        <dbReference type="Rhea" id="RHEA:14217"/>
        <dbReference type="Rhea" id="RHEA-COMP:10698"/>
        <dbReference type="Rhea" id="RHEA-COMP:10700"/>
        <dbReference type="Rhea" id="RHEA-COMP:12313"/>
        <dbReference type="Rhea" id="RHEA-COMP:12315"/>
        <dbReference type="ChEBI" id="CHEBI:15377"/>
        <dbReference type="ChEBI" id="CHEBI:16044"/>
        <dbReference type="ChEBI" id="CHEBI:29950"/>
        <dbReference type="ChEBI" id="CHEBI:44120"/>
        <dbReference type="ChEBI" id="CHEBI:50058"/>
        <dbReference type="EC" id="1.8.4.11"/>
    </reaction>
</comment>
<dbReference type="GO" id="GO:0008113">
    <property type="term" value="F:peptide-methionine (S)-S-oxide reductase activity"/>
    <property type="evidence" value="ECO:0007669"/>
    <property type="project" value="UniProtKB-EC"/>
</dbReference>
<gene>
    <name evidence="6" type="ORF">ACFSQS_13910</name>
</gene>
<dbReference type="InterPro" id="IPR036509">
    <property type="entry name" value="Met_Sox_Rdtase_MsrA_sf"/>
</dbReference>
<dbReference type="Pfam" id="PF01625">
    <property type="entry name" value="PMSR"/>
    <property type="match status" value="1"/>
</dbReference>
<reference evidence="7" key="1">
    <citation type="journal article" date="2019" name="Int. J. Syst. Evol. Microbiol.">
        <title>The Global Catalogue of Microorganisms (GCM) 10K type strain sequencing project: providing services to taxonomists for standard genome sequencing and annotation.</title>
        <authorList>
            <consortium name="The Broad Institute Genomics Platform"/>
            <consortium name="The Broad Institute Genome Sequencing Center for Infectious Disease"/>
            <person name="Wu L."/>
            <person name="Ma J."/>
        </authorList>
    </citation>
    <scope>NUCLEOTIDE SEQUENCE [LARGE SCALE GENOMIC DNA]</scope>
    <source>
        <strain evidence="7">KCTC 42903</strain>
    </source>
</reference>
<proteinExistence type="predicted"/>
<evidence type="ECO:0000313" key="7">
    <source>
        <dbReference type="Proteomes" id="UP001597441"/>
    </source>
</evidence>
<feature type="domain" description="Peptide methionine sulphoxide reductase MsrA" evidence="5">
    <location>
        <begin position="7"/>
        <end position="142"/>
    </location>
</feature>
<dbReference type="PANTHER" id="PTHR43774">
    <property type="entry name" value="PEPTIDE METHIONINE SULFOXIDE REDUCTASE"/>
    <property type="match status" value="1"/>
</dbReference>
<comment type="caution">
    <text evidence="6">The sequence shown here is derived from an EMBL/GenBank/DDBJ whole genome shotgun (WGS) entry which is preliminary data.</text>
</comment>
<evidence type="ECO:0000256" key="1">
    <source>
        <dbReference type="ARBA" id="ARBA00012502"/>
    </source>
</evidence>
<protein>
    <recommendedName>
        <fullName evidence="1">peptide-methionine (S)-S-oxide reductase</fullName>
        <ecNumber evidence="1">1.8.4.11</ecNumber>
    </recommendedName>
</protein>
<comment type="catalytic activity">
    <reaction evidence="4">
        <text>[thioredoxin]-disulfide + L-methionine + H2O = L-methionine (S)-S-oxide + [thioredoxin]-dithiol</text>
        <dbReference type="Rhea" id="RHEA:19993"/>
        <dbReference type="Rhea" id="RHEA-COMP:10698"/>
        <dbReference type="Rhea" id="RHEA-COMP:10700"/>
        <dbReference type="ChEBI" id="CHEBI:15377"/>
        <dbReference type="ChEBI" id="CHEBI:29950"/>
        <dbReference type="ChEBI" id="CHEBI:50058"/>
        <dbReference type="ChEBI" id="CHEBI:57844"/>
        <dbReference type="ChEBI" id="CHEBI:58772"/>
        <dbReference type="EC" id="1.8.4.11"/>
    </reaction>
</comment>
<evidence type="ECO:0000313" key="6">
    <source>
        <dbReference type="EMBL" id="MFD2536204.1"/>
    </source>
</evidence>
<organism evidence="6 7">
    <name type="scientific">Gelatiniphilus marinus</name>
    <dbReference type="NCBI Taxonomy" id="1759464"/>
    <lineage>
        <taxon>Bacteria</taxon>
        <taxon>Pseudomonadati</taxon>
        <taxon>Bacteroidota</taxon>
        <taxon>Flavobacteriia</taxon>
        <taxon>Flavobacteriales</taxon>
        <taxon>Flavobacteriaceae</taxon>
        <taxon>Gelatiniphilus</taxon>
    </lineage>
</organism>
<dbReference type="EMBL" id="JBHULK010000007">
    <property type="protein sequence ID" value="MFD2536204.1"/>
    <property type="molecule type" value="Genomic_DNA"/>
</dbReference>
<sequence length="182" mass="21093">MDRKTTIGFGGGCHWCTEAVFQSLKGVYKVEQGYIASFDENDAFSEAVIVHYNPNEIPLKVLIEIHLHTHMSASNHSMRYKYRSAVYTFAKSQEKESNHIIERLQKHFNGKLITAVLPFSRFKASREAIQNYYHKNPNKPFCETFINPKLKLLLKQFSAYTNPSKLNHLIKNEQKQINEVSI</sequence>
<keyword evidence="2 6" id="KW-0560">Oxidoreductase</keyword>
<evidence type="ECO:0000256" key="2">
    <source>
        <dbReference type="ARBA" id="ARBA00023002"/>
    </source>
</evidence>
<accession>A0ABW5JTX6</accession>
<dbReference type="RefSeq" id="WP_388020202.1">
    <property type="nucleotide sequence ID" value="NZ_JBHUDT010000007.1"/>
</dbReference>
<evidence type="ECO:0000259" key="5">
    <source>
        <dbReference type="Pfam" id="PF01625"/>
    </source>
</evidence>
<dbReference type="PANTHER" id="PTHR43774:SF1">
    <property type="entry name" value="PEPTIDE METHIONINE SULFOXIDE REDUCTASE MSRA 2"/>
    <property type="match status" value="1"/>
</dbReference>
<dbReference type="EC" id="1.8.4.11" evidence="1"/>
<dbReference type="Gene3D" id="3.30.1060.10">
    <property type="entry name" value="Peptide methionine sulphoxide reductase MsrA"/>
    <property type="match status" value="1"/>
</dbReference>
<name>A0ABW5JTX6_9FLAO</name>
<dbReference type="InterPro" id="IPR002569">
    <property type="entry name" value="Met_Sox_Rdtase_MsrA_dom"/>
</dbReference>
<evidence type="ECO:0000256" key="3">
    <source>
        <dbReference type="ARBA" id="ARBA00047806"/>
    </source>
</evidence>
<dbReference type="SUPFAM" id="SSF55068">
    <property type="entry name" value="Peptide methionine sulfoxide reductase"/>
    <property type="match status" value="1"/>
</dbReference>
<dbReference type="Proteomes" id="UP001597441">
    <property type="component" value="Unassembled WGS sequence"/>
</dbReference>